<proteinExistence type="predicted"/>
<dbReference type="Pfam" id="PF00746">
    <property type="entry name" value="Gram_pos_anchor"/>
    <property type="match status" value="1"/>
</dbReference>
<dbReference type="InterPro" id="IPR013783">
    <property type="entry name" value="Ig-like_fold"/>
</dbReference>
<evidence type="ECO:0000313" key="10">
    <source>
        <dbReference type="Proteomes" id="UP000051886"/>
    </source>
</evidence>
<dbReference type="Pfam" id="PF17802">
    <property type="entry name" value="SpaA"/>
    <property type="match status" value="1"/>
</dbReference>
<evidence type="ECO:0000259" key="8">
    <source>
        <dbReference type="Pfam" id="PF17802"/>
    </source>
</evidence>
<dbReference type="NCBIfam" id="TIGR01167">
    <property type="entry name" value="LPXTG_anchor"/>
    <property type="match status" value="1"/>
</dbReference>
<dbReference type="SUPFAM" id="SSF49401">
    <property type="entry name" value="Bacterial adhesins"/>
    <property type="match status" value="1"/>
</dbReference>
<evidence type="ECO:0000256" key="1">
    <source>
        <dbReference type="ARBA" id="ARBA00022512"/>
    </source>
</evidence>
<evidence type="ECO:0000256" key="4">
    <source>
        <dbReference type="ARBA" id="ARBA00023088"/>
    </source>
</evidence>
<dbReference type="InterPro" id="IPR041033">
    <property type="entry name" value="SpaA_PFL_dom_1"/>
</dbReference>
<evidence type="ECO:0000259" key="6">
    <source>
        <dbReference type="Pfam" id="PF00746"/>
    </source>
</evidence>
<keyword evidence="5" id="KW-0812">Transmembrane</keyword>
<dbReference type="InterPro" id="IPR032364">
    <property type="entry name" value="GramPos_pilinD1_N"/>
</dbReference>
<dbReference type="RefSeq" id="WP_017867447.1">
    <property type="nucleotide sequence ID" value="NZ_BJYB01000017.1"/>
</dbReference>
<sequence length="509" mass="55242">MKKKNKFYHLLAGILLAIPLLLHGVFGIEAVKANGDTIDTNQTVNIHLHKRAWAEGQQPTDPIANTGEEMDFGGDPLNGVTFKAYDVSDDFRKLRKTGSTAEEATKAIQKQADTLAANLKAVDSQKTTGKGLADFNNLPIADANGYKTYLIVETDADADTNVSQPAAPIVLNMPIYKDGSNSEINTNVHVYPKNEKSDEFTKDLDDASKAALKVTVNGETHYNAQYGDTFGYEIKVAVPWSVKNKDTFTITDTPDKGIKVDLDSVAIEGLEKVKDYTVATNGDGYKVTFDTQSSAVQKMAGKRLSVKYNVTLTNDAVPDTLIGNEATLGFGNKTTPDYNDTTVPGPDIETGGARFIKQDKDSNKTLAGAKFQLVKLNKEGNVTAYAHLTDKGYVWEDTAANAQSYTSDDNGQIAIPGLTWSKKEFKNGESYALVETKAPEGYAKLSDPVKFTVEKGSYSKSRAIEIDNVHKGILPSTGGHGIYLYLLAGVLIVIVAATGYHFSKHREEV</sequence>
<organism evidence="9 10">
    <name type="scientific">Ligilactobacillus pobuzihii</name>
    <dbReference type="NCBI Taxonomy" id="449659"/>
    <lineage>
        <taxon>Bacteria</taxon>
        <taxon>Bacillati</taxon>
        <taxon>Bacillota</taxon>
        <taxon>Bacilli</taxon>
        <taxon>Lactobacillales</taxon>
        <taxon>Lactobacillaceae</taxon>
        <taxon>Ligilactobacillus</taxon>
    </lineage>
</organism>
<dbReference type="NCBIfam" id="TIGR04226">
    <property type="entry name" value="RrgB_K2N_iso_D2"/>
    <property type="match status" value="1"/>
</dbReference>
<feature type="domain" description="Gram-positive pilin subunit D1 N-terminal" evidence="7">
    <location>
        <begin position="42"/>
        <end position="195"/>
    </location>
</feature>
<evidence type="ECO:0000256" key="5">
    <source>
        <dbReference type="SAM" id="Phobius"/>
    </source>
</evidence>
<accession>A0A0R2LGX0</accession>
<dbReference type="Proteomes" id="UP000051886">
    <property type="component" value="Unassembled WGS sequence"/>
</dbReference>
<dbReference type="InterPro" id="IPR048052">
    <property type="entry name" value="FM1-like"/>
</dbReference>
<protein>
    <submittedName>
        <fullName evidence="9">Orf2</fullName>
    </submittedName>
</protein>
<gene>
    <name evidence="9" type="ORF">IV66_GL001356</name>
</gene>
<feature type="domain" description="SpaA-like prealbumin fold" evidence="8">
    <location>
        <begin position="354"/>
        <end position="457"/>
    </location>
</feature>
<dbReference type="Gene3D" id="2.60.40.10">
    <property type="entry name" value="Immunoglobulins"/>
    <property type="match status" value="2"/>
</dbReference>
<keyword evidence="5" id="KW-1133">Transmembrane helix</keyword>
<keyword evidence="2" id="KW-0964">Secreted</keyword>
<dbReference type="STRING" id="449659.IV66_GL001356"/>
<dbReference type="EMBL" id="JQCN01000018">
    <property type="protein sequence ID" value="KRO00679.1"/>
    <property type="molecule type" value="Genomic_DNA"/>
</dbReference>
<keyword evidence="3" id="KW-0732">Signal</keyword>
<dbReference type="OrthoDB" id="3263741at2"/>
<dbReference type="AlphaFoldDB" id="A0A0R2LGX0"/>
<reference evidence="9 10" key="1">
    <citation type="journal article" date="2015" name="Genome Announc.">
        <title>Expanding the biotechnology potential of lactobacilli through comparative genomics of 213 strains and associated genera.</title>
        <authorList>
            <person name="Sun Z."/>
            <person name="Harris H.M."/>
            <person name="McCann A."/>
            <person name="Guo C."/>
            <person name="Argimon S."/>
            <person name="Zhang W."/>
            <person name="Yang X."/>
            <person name="Jeffery I.B."/>
            <person name="Cooney J.C."/>
            <person name="Kagawa T.F."/>
            <person name="Liu W."/>
            <person name="Song Y."/>
            <person name="Salvetti E."/>
            <person name="Wrobel A."/>
            <person name="Rasinkangas P."/>
            <person name="Parkhill J."/>
            <person name="Rea M.C."/>
            <person name="O'Sullivan O."/>
            <person name="Ritari J."/>
            <person name="Douillard F.P."/>
            <person name="Paul Ross R."/>
            <person name="Yang R."/>
            <person name="Briner A.E."/>
            <person name="Felis G.E."/>
            <person name="de Vos W.M."/>
            <person name="Barrangou R."/>
            <person name="Klaenhammer T.R."/>
            <person name="Caufield P.W."/>
            <person name="Cui Y."/>
            <person name="Zhang H."/>
            <person name="O'Toole P.W."/>
        </authorList>
    </citation>
    <scope>NUCLEOTIDE SEQUENCE [LARGE SCALE GENOMIC DNA]</scope>
    <source>
        <strain evidence="9 10">NBRC 103219</strain>
    </source>
</reference>
<keyword evidence="10" id="KW-1185">Reference proteome</keyword>
<evidence type="ECO:0000256" key="3">
    <source>
        <dbReference type="ARBA" id="ARBA00022729"/>
    </source>
</evidence>
<evidence type="ECO:0000256" key="2">
    <source>
        <dbReference type="ARBA" id="ARBA00022525"/>
    </source>
</evidence>
<keyword evidence="1" id="KW-0134">Cell wall</keyword>
<dbReference type="Pfam" id="PF16555">
    <property type="entry name" value="GramPos_pilinD1"/>
    <property type="match status" value="1"/>
</dbReference>
<feature type="domain" description="Gram-positive cocci surface proteins LPxTG" evidence="6">
    <location>
        <begin position="474"/>
        <end position="507"/>
    </location>
</feature>
<keyword evidence="5" id="KW-0472">Membrane</keyword>
<feature type="transmembrane region" description="Helical" evidence="5">
    <location>
        <begin position="482"/>
        <end position="502"/>
    </location>
</feature>
<comment type="caution">
    <text evidence="9">The sequence shown here is derived from an EMBL/GenBank/DDBJ whole genome shotgun (WGS) entry which is preliminary data.</text>
</comment>
<evidence type="ECO:0000259" key="7">
    <source>
        <dbReference type="Pfam" id="PF16555"/>
    </source>
</evidence>
<dbReference type="Gene3D" id="2.60.40.740">
    <property type="match status" value="1"/>
</dbReference>
<name>A0A0R2LGX0_9LACO</name>
<dbReference type="InterPro" id="IPR026466">
    <property type="entry name" value="Fim_isopep_form_D2_dom"/>
</dbReference>
<evidence type="ECO:0000313" key="9">
    <source>
        <dbReference type="EMBL" id="KRO00679.1"/>
    </source>
</evidence>
<dbReference type="InterPro" id="IPR019931">
    <property type="entry name" value="LPXTG_anchor"/>
</dbReference>
<keyword evidence="4" id="KW-0572">Peptidoglycan-anchor</keyword>
<dbReference type="PATRIC" id="fig|449659.4.peg.1373"/>
<dbReference type="NCBIfam" id="NF033902">
    <property type="entry name" value="iso_D2_wall_anc"/>
    <property type="match status" value="1"/>
</dbReference>
<dbReference type="InterPro" id="IPR008966">
    <property type="entry name" value="Adhesion_dom_sf"/>
</dbReference>